<protein>
    <submittedName>
        <fullName evidence="2">Peptidase M50B-like</fullName>
    </submittedName>
</protein>
<evidence type="ECO:0000256" key="1">
    <source>
        <dbReference type="SAM" id="Phobius"/>
    </source>
</evidence>
<dbReference type="STRING" id="1043493.SAMN05421637_1366"/>
<sequence>MSRAEFLDAIWADVTAVVEPTPRALWISLAVVAVSVAVPFLWHLARHMVTLVHEAGHAVVATLLGREVRGIRLHADTSGLTTSRGDARRLPLAFKAFAGYPAPGVVGLAVAWAVAAGHGVAVLWVAVAVLVAVLMQVRNVYGVLVVVVMGAALGVAAAALDDEWRVGLASGLAWLLMVGGVRAVVELQTSRGRGARGSDADALARLTHVPGAVWVALFWLTSAACLAAGAWLLLGAL</sequence>
<feature type="transmembrane region" description="Helical" evidence="1">
    <location>
        <begin position="166"/>
        <end position="185"/>
    </location>
</feature>
<dbReference type="EMBL" id="FNZI01000002">
    <property type="protein sequence ID" value="SEJ26179.1"/>
    <property type="molecule type" value="Genomic_DNA"/>
</dbReference>
<keyword evidence="1" id="KW-1133">Transmembrane helix</keyword>
<feature type="transmembrane region" description="Helical" evidence="1">
    <location>
        <begin position="109"/>
        <end position="133"/>
    </location>
</feature>
<dbReference type="Proteomes" id="UP000183315">
    <property type="component" value="Unassembled WGS sequence"/>
</dbReference>
<feature type="transmembrane region" description="Helical" evidence="1">
    <location>
        <begin position="24"/>
        <end position="45"/>
    </location>
</feature>
<dbReference type="RefSeq" id="WP_042214175.1">
    <property type="nucleotide sequence ID" value="NZ_BBLU01000005.1"/>
</dbReference>
<keyword evidence="3" id="KW-1185">Reference proteome</keyword>
<evidence type="ECO:0000313" key="3">
    <source>
        <dbReference type="Proteomes" id="UP000183315"/>
    </source>
</evidence>
<dbReference type="InterPro" id="IPR049500">
    <property type="entry name" value="Peptidase_M50B-like"/>
</dbReference>
<name>A0A1H6XAK4_9MICO</name>
<dbReference type="AlphaFoldDB" id="A0A1H6XAK4"/>
<keyword evidence="1" id="KW-0812">Transmembrane</keyword>
<dbReference type="eggNOG" id="ENOG502ZBQ3">
    <property type="taxonomic scope" value="Bacteria"/>
</dbReference>
<gene>
    <name evidence="2" type="ORF">SAMN05421637_1366</name>
</gene>
<keyword evidence="1" id="KW-0472">Membrane</keyword>
<dbReference type="OrthoDB" id="5184455at2"/>
<dbReference type="Pfam" id="PF13398">
    <property type="entry name" value="Peptidase_M50B"/>
    <property type="match status" value="1"/>
</dbReference>
<feature type="transmembrane region" description="Helical" evidence="1">
    <location>
        <begin position="140"/>
        <end position="160"/>
    </location>
</feature>
<accession>A0A1H6XAK4</accession>
<organism evidence="2 3">
    <name type="scientific">Demequina mangrovi</name>
    <dbReference type="NCBI Taxonomy" id="1043493"/>
    <lineage>
        <taxon>Bacteria</taxon>
        <taxon>Bacillati</taxon>
        <taxon>Actinomycetota</taxon>
        <taxon>Actinomycetes</taxon>
        <taxon>Micrococcales</taxon>
        <taxon>Demequinaceae</taxon>
        <taxon>Demequina</taxon>
    </lineage>
</organism>
<feature type="transmembrane region" description="Helical" evidence="1">
    <location>
        <begin position="206"/>
        <end position="234"/>
    </location>
</feature>
<reference evidence="3" key="1">
    <citation type="submission" date="2016-10" db="EMBL/GenBank/DDBJ databases">
        <authorList>
            <person name="Varghese N."/>
        </authorList>
    </citation>
    <scope>NUCLEOTIDE SEQUENCE [LARGE SCALE GENOMIC DNA]</scope>
    <source>
        <strain evidence="3">DSM 24868</strain>
    </source>
</reference>
<proteinExistence type="predicted"/>
<evidence type="ECO:0000313" key="2">
    <source>
        <dbReference type="EMBL" id="SEJ26179.1"/>
    </source>
</evidence>